<keyword evidence="6" id="KW-1185">Reference proteome</keyword>
<dbReference type="AlphaFoldDB" id="A0A1H5UXV9"/>
<dbReference type="GO" id="GO:0007165">
    <property type="term" value="P:signal transduction"/>
    <property type="evidence" value="ECO:0007669"/>
    <property type="project" value="TreeGrafter"/>
</dbReference>
<evidence type="ECO:0000256" key="2">
    <source>
        <dbReference type="ARBA" id="ARBA00022723"/>
    </source>
</evidence>
<dbReference type="OrthoDB" id="9785695at2"/>
<evidence type="ECO:0000256" key="1">
    <source>
        <dbReference type="ARBA" id="ARBA00009759"/>
    </source>
</evidence>
<dbReference type="GO" id="GO:0046854">
    <property type="term" value="P:phosphatidylinositol phosphate biosynthetic process"/>
    <property type="evidence" value="ECO:0007669"/>
    <property type="project" value="InterPro"/>
</dbReference>
<comment type="similarity">
    <text evidence="1">Belongs to the inositol monophosphatase superfamily.</text>
</comment>
<dbReference type="GO" id="GO:0008934">
    <property type="term" value="F:inositol monophosphate 1-phosphatase activity"/>
    <property type="evidence" value="ECO:0007669"/>
    <property type="project" value="TreeGrafter"/>
</dbReference>
<comment type="cofactor">
    <cofactor evidence="4">
        <name>Mg(2+)</name>
        <dbReference type="ChEBI" id="CHEBI:18420"/>
    </cofactor>
</comment>
<dbReference type="PROSITE" id="PS00630">
    <property type="entry name" value="IMP_2"/>
    <property type="match status" value="1"/>
</dbReference>
<evidence type="ECO:0000256" key="3">
    <source>
        <dbReference type="ARBA" id="ARBA00022842"/>
    </source>
</evidence>
<evidence type="ECO:0000313" key="6">
    <source>
        <dbReference type="Proteomes" id="UP000236742"/>
    </source>
</evidence>
<dbReference type="Proteomes" id="UP000236742">
    <property type="component" value="Unassembled WGS sequence"/>
</dbReference>
<feature type="binding site" evidence="4">
    <location>
        <position position="88"/>
    </location>
    <ligand>
        <name>Mg(2+)</name>
        <dbReference type="ChEBI" id="CHEBI:18420"/>
        <label>1</label>
        <note>catalytic</note>
    </ligand>
</feature>
<dbReference type="Gene3D" id="3.40.190.80">
    <property type="match status" value="1"/>
</dbReference>
<keyword evidence="3 4" id="KW-0460">Magnesium</keyword>
<evidence type="ECO:0000313" key="5">
    <source>
        <dbReference type="EMBL" id="SEF79856.1"/>
    </source>
</evidence>
<proteinExistence type="inferred from homology"/>
<evidence type="ECO:0000256" key="4">
    <source>
        <dbReference type="PIRSR" id="PIRSR600760-2"/>
    </source>
</evidence>
<dbReference type="CDD" id="cd01638">
    <property type="entry name" value="CysQ"/>
    <property type="match status" value="1"/>
</dbReference>
<reference evidence="5 6" key="1">
    <citation type="submission" date="2016-10" db="EMBL/GenBank/DDBJ databases">
        <authorList>
            <person name="de Groot N.N."/>
        </authorList>
    </citation>
    <scope>NUCLEOTIDE SEQUENCE [LARGE SCALE GENOMIC DNA]</scope>
    <source>
        <strain evidence="5 6">DSM 23413</strain>
    </source>
</reference>
<dbReference type="InterPro" id="IPR000760">
    <property type="entry name" value="Inositol_monophosphatase-like"/>
</dbReference>
<feature type="binding site" evidence="4">
    <location>
        <position position="208"/>
    </location>
    <ligand>
        <name>Mg(2+)</name>
        <dbReference type="ChEBI" id="CHEBI:18420"/>
        <label>1</label>
        <note>catalytic</note>
    </ligand>
</feature>
<dbReference type="PRINTS" id="PR00377">
    <property type="entry name" value="IMPHPHTASES"/>
</dbReference>
<sequence>MPATDDLTLLTEAAREAGRIATAFSGPAAQRWEKPAGAGPVTEADLAVNEMLEDRLRRARPDYGWLSEESEDTADRLTRDRVFIIDPLDGTRSFVEGSSSWAHSLAVVEDGEPVAAVIYLPARDKLYAARKGGGASLNGTPIRASDKAALEQADILAARPNLQSLHWRNGHVPHFSRSYRPSLAYRLALVAQGRFDGMLTLRPSWEWDIAAGDLILREAGAICTDRSGAPLRFNNPHPKVNGLVAAGAALHRQLIEALDPQSPGIPGQP</sequence>
<gene>
    <name evidence="5" type="ORF">SAMN05421751_10522</name>
</gene>
<dbReference type="SUPFAM" id="SSF56655">
    <property type="entry name" value="Carbohydrate phosphatase"/>
    <property type="match status" value="1"/>
</dbReference>
<dbReference type="GO" id="GO:0046872">
    <property type="term" value="F:metal ion binding"/>
    <property type="evidence" value="ECO:0007669"/>
    <property type="project" value="UniProtKB-KW"/>
</dbReference>
<dbReference type="Pfam" id="PF00459">
    <property type="entry name" value="Inositol_P"/>
    <property type="match status" value="1"/>
</dbReference>
<dbReference type="PANTHER" id="PTHR20854:SF4">
    <property type="entry name" value="INOSITOL-1-MONOPHOSPHATASE-RELATED"/>
    <property type="match status" value="1"/>
</dbReference>
<feature type="binding site" evidence="4">
    <location>
        <position position="89"/>
    </location>
    <ligand>
        <name>Mg(2+)</name>
        <dbReference type="ChEBI" id="CHEBI:18420"/>
        <label>1</label>
        <note>catalytic</note>
    </ligand>
</feature>
<dbReference type="EMBL" id="FNVD01000005">
    <property type="protein sequence ID" value="SEF79856.1"/>
    <property type="molecule type" value="Genomic_DNA"/>
</dbReference>
<feature type="binding site" evidence="4">
    <location>
        <position position="86"/>
    </location>
    <ligand>
        <name>Mg(2+)</name>
        <dbReference type="ChEBI" id="CHEBI:18420"/>
        <label>1</label>
        <note>catalytic</note>
    </ligand>
</feature>
<dbReference type="RefSeq" id="WP_104007485.1">
    <property type="nucleotide sequence ID" value="NZ_FNVD01000005.1"/>
</dbReference>
<organism evidence="5 6">
    <name type="scientific">Jhaorihella thermophila</name>
    <dbReference type="NCBI Taxonomy" id="488547"/>
    <lineage>
        <taxon>Bacteria</taxon>
        <taxon>Pseudomonadati</taxon>
        <taxon>Pseudomonadota</taxon>
        <taxon>Alphaproteobacteria</taxon>
        <taxon>Rhodobacterales</taxon>
        <taxon>Paracoccaceae</taxon>
        <taxon>Jhaorihella</taxon>
    </lineage>
</organism>
<dbReference type="GO" id="GO:0006020">
    <property type="term" value="P:inositol metabolic process"/>
    <property type="evidence" value="ECO:0007669"/>
    <property type="project" value="TreeGrafter"/>
</dbReference>
<keyword evidence="2 4" id="KW-0479">Metal-binding</keyword>
<protein>
    <submittedName>
        <fullName evidence="5">Myo-inositol-1(Or 4)-monophosphatase</fullName>
    </submittedName>
</protein>
<dbReference type="Gene3D" id="3.30.540.10">
    <property type="entry name" value="Fructose-1,6-Bisphosphatase, subunit A, domain 1"/>
    <property type="match status" value="1"/>
</dbReference>
<name>A0A1H5UXV9_9RHOB</name>
<dbReference type="InterPro" id="IPR020550">
    <property type="entry name" value="Inositol_monophosphatase_CS"/>
</dbReference>
<accession>A0A1H5UXV9</accession>
<dbReference type="PANTHER" id="PTHR20854">
    <property type="entry name" value="INOSITOL MONOPHOSPHATASE"/>
    <property type="match status" value="1"/>
</dbReference>
<feature type="binding site" evidence="4">
    <location>
        <position position="68"/>
    </location>
    <ligand>
        <name>Mg(2+)</name>
        <dbReference type="ChEBI" id="CHEBI:18420"/>
        <label>1</label>
        <note>catalytic</note>
    </ligand>
</feature>